<evidence type="ECO:0000256" key="14">
    <source>
        <dbReference type="ARBA" id="ARBA00077125"/>
    </source>
</evidence>
<keyword evidence="6" id="KW-0524">Neurogenesis</keyword>
<evidence type="ECO:0000259" key="18">
    <source>
        <dbReference type="PROSITE" id="PS50105"/>
    </source>
</evidence>
<evidence type="ECO:0000256" key="15">
    <source>
        <dbReference type="ARBA" id="ARBA00082439"/>
    </source>
</evidence>
<name>A0A0N4VDS9_ENTVE</name>
<feature type="region of interest" description="Disordered" evidence="17">
    <location>
        <begin position="502"/>
        <end position="547"/>
    </location>
</feature>
<accession>A0A0N4VDS9</accession>
<evidence type="ECO:0000256" key="8">
    <source>
        <dbReference type="ARBA" id="ARBA00023054"/>
    </source>
</evidence>
<evidence type="ECO:0000256" key="9">
    <source>
        <dbReference type="ARBA" id="ARBA00023203"/>
    </source>
</evidence>
<evidence type="ECO:0000313" key="21">
    <source>
        <dbReference type="Proteomes" id="UP000274131"/>
    </source>
</evidence>
<dbReference type="STRING" id="51028.A0A0N4VDS9"/>
<keyword evidence="7" id="KW-0770">Synapse</keyword>
<evidence type="ECO:0000256" key="7">
    <source>
        <dbReference type="ARBA" id="ARBA00023018"/>
    </source>
</evidence>
<dbReference type="PANTHER" id="PTHR16154">
    <property type="entry name" value="NEURABIN"/>
    <property type="match status" value="1"/>
</dbReference>
<dbReference type="GO" id="GO:0015629">
    <property type="term" value="C:actin cytoskeleton"/>
    <property type="evidence" value="ECO:0007669"/>
    <property type="project" value="TreeGrafter"/>
</dbReference>
<evidence type="ECO:0000256" key="2">
    <source>
        <dbReference type="ARBA" id="ARBA00022473"/>
    </source>
</evidence>
<evidence type="ECO:0000256" key="5">
    <source>
        <dbReference type="ARBA" id="ARBA00022782"/>
    </source>
</evidence>
<reference evidence="20 21" key="2">
    <citation type="submission" date="2018-10" db="EMBL/GenBank/DDBJ databases">
        <authorList>
            <consortium name="Pathogen Informatics"/>
        </authorList>
    </citation>
    <scope>NUCLEOTIDE SEQUENCE [LARGE SCALE GENOMIC DNA]</scope>
</reference>
<dbReference type="Pfam" id="PF07647">
    <property type="entry name" value="SAM_2"/>
    <property type="match status" value="1"/>
</dbReference>
<dbReference type="FunFam" id="1.10.150.50:FF:000008">
    <property type="entry name" value="Neurabin-1 isoform 1-like protein"/>
    <property type="match status" value="1"/>
</dbReference>
<dbReference type="GO" id="GO:0030425">
    <property type="term" value="C:dendrite"/>
    <property type="evidence" value="ECO:0007669"/>
    <property type="project" value="TreeGrafter"/>
</dbReference>
<dbReference type="WBParaSite" id="EVEC_0000877301-mRNA-1">
    <property type="protein sequence ID" value="EVEC_0000877301-mRNA-1"/>
    <property type="gene ID" value="EVEC_0000877301"/>
</dbReference>
<dbReference type="PANTHER" id="PTHR16154:SF6">
    <property type="entry name" value="SPINOPHILIN, ISOFORM J"/>
    <property type="match status" value="1"/>
</dbReference>
<dbReference type="FunFam" id="2.30.42.10:FF:000010">
    <property type="entry name" value="Neurabin-1 isoform 1"/>
    <property type="match status" value="1"/>
</dbReference>
<dbReference type="Proteomes" id="UP000274131">
    <property type="component" value="Unassembled WGS sequence"/>
</dbReference>
<feature type="region of interest" description="Disordered" evidence="17">
    <location>
        <begin position="21"/>
        <end position="64"/>
    </location>
</feature>
<keyword evidence="8 16" id="KW-0175">Coiled coil</keyword>
<dbReference type="InterPro" id="IPR036034">
    <property type="entry name" value="PDZ_sf"/>
</dbReference>
<dbReference type="GO" id="GO:0019722">
    <property type="term" value="P:calcium-mediated signaling"/>
    <property type="evidence" value="ECO:0007669"/>
    <property type="project" value="TreeGrafter"/>
</dbReference>
<evidence type="ECO:0000313" key="20">
    <source>
        <dbReference type="EMBL" id="VDD93506.1"/>
    </source>
</evidence>
<dbReference type="InterPro" id="IPR040645">
    <property type="entry name" value="Neurabin-1/2_PDZ"/>
</dbReference>
<dbReference type="Gene3D" id="1.10.150.50">
    <property type="entry name" value="Transcription Factor, Ets-1"/>
    <property type="match status" value="1"/>
</dbReference>
<dbReference type="Gene3D" id="2.30.42.10">
    <property type="match status" value="1"/>
</dbReference>
<keyword evidence="3" id="KW-0963">Cytoplasm</keyword>
<evidence type="ECO:0000313" key="22">
    <source>
        <dbReference type="WBParaSite" id="EVEC_0000877301-mRNA-1"/>
    </source>
</evidence>
<dbReference type="SUPFAM" id="SSF50156">
    <property type="entry name" value="PDZ domain-like"/>
    <property type="match status" value="1"/>
</dbReference>
<comment type="subcellular location">
    <subcellularLocation>
        <location evidence="1">Cytoplasm</location>
        <location evidence="1">Cytoskeleton</location>
    </subcellularLocation>
    <subcellularLocation>
        <location evidence="11">Synapse</location>
    </subcellularLocation>
</comment>
<dbReference type="GO" id="GO:0007015">
    <property type="term" value="P:actin filament organization"/>
    <property type="evidence" value="ECO:0007669"/>
    <property type="project" value="TreeGrafter"/>
</dbReference>
<feature type="compositionally biased region" description="Polar residues" evidence="17">
    <location>
        <begin position="42"/>
        <end position="62"/>
    </location>
</feature>
<dbReference type="GO" id="GO:0005737">
    <property type="term" value="C:cytoplasm"/>
    <property type="evidence" value="ECO:0007669"/>
    <property type="project" value="TreeGrafter"/>
</dbReference>
<protein>
    <recommendedName>
        <fullName evidence="12">Neurabin-1</fullName>
    </recommendedName>
    <alternativeName>
        <fullName evidence="14">Neurabin-I</fullName>
    </alternativeName>
    <alternativeName>
        <fullName evidence="13">Neural tissue-specific F-actin-binding protein I</fullName>
    </alternativeName>
    <alternativeName>
        <fullName evidence="15">Protein phosphatase 1 regulatory subunit 9A</fullName>
    </alternativeName>
</protein>
<feature type="domain" description="SAM" evidence="18">
    <location>
        <begin position="589"/>
        <end position="652"/>
    </location>
</feature>
<dbReference type="Pfam" id="PF17817">
    <property type="entry name" value="PDZ_5"/>
    <property type="match status" value="1"/>
</dbReference>
<dbReference type="AlphaFoldDB" id="A0A0N4VDS9"/>
<dbReference type="Pfam" id="PF00595">
    <property type="entry name" value="PDZ"/>
    <property type="match status" value="1"/>
</dbReference>
<evidence type="ECO:0000256" key="11">
    <source>
        <dbReference type="ARBA" id="ARBA00034103"/>
    </source>
</evidence>
<keyword evidence="10" id="KW-0206">Cytoskeleton</keyword>
<evidence type="ECO:0000256" key="3">
    <source>
        <dbReference type="ARBA" id="ARBA00022490"/>
    </source>
</evidence>
<dbReference type="SMART" id="SM00454">
    <property type="entry name" value="SAM"/>
    <property type="match status" value="1"/>
</dbReference>
<dbReference type="GO" id="GO:0031175">
    <property type="term" value="P:neuron projection development"/>
    <property type="evidence" value="ECO:0007669"/>
    <property type="project" value="TreeGrafter"/>
</dbReference>
<evidence type="ECO:0000256" key="13">
    <source>
        <dbReference type="ARBA" id="ARBA00076637"/>
    </source>
</evidence>
<dbReference type="InterPro" id="IPR043446">
    <property type="entry name" value="Neurabin-like"/>
</dbReference>
<dbReference type="SMART" id="SM00228">
    <property type="entry name" value="PDZ"/>
    <property type="match status" value="1"/>
</dbReference>
<dbReference type="SUPFAM" id="SSF47769">
    <property type="entry name" value="SAM/Pointed domain"/>
    <property type="match status" value="1"/>
</dbReference>
<evidence type="ECO:0000256" key="4">
    <source>
        <dbReference type="ARBA" id="ARBA00022553"/>
    </source>
</evidence>
<keyword evidence="5" id="KW-0221">Differentiation</keyword>
<organism evidence="22">
    <name type="scientific">Enterobius vermicularis</name>
    <name type="common">Human pinworm</name>
    <dbReference type="NCBI Taxonomy" id="51028"/>
    <lineage>
        <taxon>Eukaryota</taxon>
        <taxon>Metazoa</taxon>
        <taxon>Ecdysozoa</taxon>
        <taxon>Nematoda</taxon>
        <taxon>Chromadorea</taxon>
        <taxon>Rhabditida</taxon>
        <taxon>Spirurina</taxon>
        <taxon>Oxyuridomorpha</taxon>
        <taxon>Oxyuroidea</taxon>
        <taxon>Oxyuridae</taxon>
        <taxon>Enterobius</taxon>
    </lineage>
</organism>
<feature type="coiled-coil region" evidence="16">
    <location>
        <begin position="350"/>
        <end position="451"/>
    </location>
</feature>
<evidence type="ECO:0000256" key="10">
    <source>
        <dbReference type="ARBA" id="ARBA00023212"/>
    </source>
</evidence>
<keyword evidence="9" id="KW-0009">Actin-binding</keyword>
<dbReference type="GO" id="GO:0051015">
    <property type="term" value="F:actin filament binding"/>
    <property type="evidence" value="ECO:0007669"/>
    <property type="project" value="TreeGrafter"/>
</dbReference>
<reference evidence="22" key="1">
    <citation type="submission" date="2017-02" db="UniProtKB">
        <authorList>
            <consortium name="WormBaseParasite"/>
        </authorList>
    </citation>
    <scope>IDENTIFICATION</scope>
</reference>
<dbReference type="EMBL" id="UXUI01009339">
    <property type="protein sequence ID" value="VDD93506.1"/>
    <property type="molecule type" value="Genomic_DNA"/>
</dbReference>
<dbReference type="PROSITE" id="PS50105">
    <property type="entry name" value="SAM_DOMAIN"/>
    <property type="match status" value="1"/>
</dbReference>
<keyword evidence="4" id="KW-0597">Phosphoprotein</keyword>
<evidence type="ECO:0000256" key="17">
    <source>
        <dbReference type="SAM" id="MobiDB-lite"/>
    </source>
</evidence>
<keyword evidence="21" id="KW-1185">Reference proteome</keyword>
<dbReference type="InterPro" id="IPR001660">
    <property type="entry name" value="SAM"/>
</dbReference>
<dbReference type="GO" id="GO:0014069">
    <property type="term" value="C:postsynaptic density"/>
    <property type="evidence" value="ECO:0007669"/>
    <property type="project" value="TreeGrafter"/>
</dbReference>
<feature type="domain" description="PDZ" evidence="19">
    <location>
        <begin position="209"/>
        <end position="297"/>
    </location>
</feature>
<dbReference type="InterPro" id="IPR013761">
    <property type="entry name" value="SAM/pointed_sf"/>
</dbReference>
<keyword evidence="2" id="KW-0217">Developmental protein</keyword>
<feature type="compositionally biased region" description="Polar residues" evidence="17">
    <location>
        <begin position="21"/>
        <end position="34"/>
    </location>
</feature>
<dbReference type="InterPro" id="IPR001478">
    <property type="entry name" value="PDZ"/>
</dbReference>
<evidence type="ECO:0000256" key="1">
    <source>
        <dbReference type="ARBA" id="ARBA00004245"/>
    </source>
</evidence>
<dbReference type="OrthoDB" id="62701at2759"/>
<proteinExistence type="predicted"/>
<evidence type="ECO:0000256" key="16">
    <source>
        <dbReference type="SAM" id="Coils"/>
    </source>
</evidence>
<dbReference type="PROSITE" id="PS50106">
    <property type="entry name" value="PDZ"/>
    <property type="match status" value="1"/>
</dbReference>
<sequence length="674" mass="75045">MKVTRNFSDLVTDLDRISSSTNYSVASKSGNSYKKPTESTTERLTNNNGSASLPSGSLQKPTSLYEPYWRDPSFYKRRYGSDGISMNSEEEAKDQLVRHTTYALVKSRKVDGGGKNTDGSLESICEGSSNAEEFGSQTISDPLAPQMLRGLSPDCEVTGRKVSFSTAPIKVYSTHSVADYDRRNDDIDPVASCAEYELERRLDKMEIFDVKLEKGVEGLGVSIIGMGVGADSGLEKLGIFVKSITSGGAVDRNGKIRVCDQIVSVDGVSLVGVSQIFAAETLRATGNEVTFTIGRETNLEDSEVAQLIRQSLEADRAREVAHLEDDVDSDEGEDPSVAALASKQEQQIRLISSQERIAVLEMELNDSQKKADQMNQILESSRSHYAMLENKYEHANQLLRTYQEREKELLEREEAHVDQLRQKDAHYSTLVAQLKERIVELEKKIEEMAAKRQSVVEGETNEPKEQVANNDVSPALAYKPTCPLDHSAAKAKVLVVKASQTTRMPPSMGRRANTESGCESCADETSCDGNRSSRDSPIPRISEPASPILPSKFSHRRLLFPLRRRCIATEHEFWRDSFDSFQGLQVVHWTCDDVCQLLIQMGLDKYIPEFTVNQVTGTKFLDLDTAKLKAMGIQNHSDRSVIKKKIKAIKGKIERERKALEKQSRQRIVATTIP</sequence>
<evidence type="ECO:0000256" key="6">
    <source>
        <dbReference type="ARBA" id="ARBA00022902"/>
    </source>
</evidence>
<evidence type="ECO:0000256" key="12">
    <source>
        <dbReference type="ARBA" id="ARBA00067399"/>
    </source>
</evidence>
<evidence type="ECO:0000259" key="19">
    <source>
        <dbReference type="PROSITE" id="PS50106"/>
    </source>
</evidence>
<gene>
    <name evidence="20" type="ORF">EVEC_LOCUS8257</name>
</gene>